<dbReference type="GO" id="GO:0005737">
    <property type="term" value="C:cytoplasm"/>
    <property type="evidence" value="ECO:0007669"/>
    <property type="project" value="InterPro"/>
</dbReference>
<evidence type="ECO:0000256" key="4">
    <source>
        <dbReference type="ARBA" id="ARBA00022741"/>
    </source>
</evidence>
<dbReference type="InterPro" id="IPR014729">
    <property type="entry name" value="Rossmann-like_a/b/a_fold"/>
</dbReference>
<dbReference type="CDD" id="cd00553">
    <property type="entry name" value="NAD_synthase"/>
    <property type="match status" value="1"/>
</dbReference>
<dbReference type="GO" id="GO:0008795">
    <property type="term" value="F:NAD+ synthase activity"/>
    <property type="evidence" value="ECO:0007669"/>
    <property type="project" value="UniProtKB-UniRule"/>
</dbReference>
<dbReference type="GO" id="GO:0009435">
    <property type="term" value="P:NAD+ biosynthetic process"/>
    <property type="evidence" value="ECO:0007669"/>
    <property type="project" value="UniProtKB-UniRule"/>
</dbReference>
<dbReference type="RefSeq" id="WP_073049036.1">
    <property type="nucleotide sequence ID" value="NZ_FQZL01000009.1"/>
</dbReference>
<feature type="binding site" evidence="7">
    <location>
        <begin position="354"/>
        <end position="361"/>
    </location>
    <ligand>
        <name>ATP</name>
        <dbReference type="ChEBI" id="CHEBI:30616"/>
    </ligand>
</feature>
<feature type="binding site" evidence="7">
    <location>
        <position position="469"/>
    </location>
    <ligand>
        <name>deamido-NAD(+)</name>
        <dbReference type="ChEBI" id="CHEBI:58437"/>
        <note>ligand shared between two neighboring subunits</note>
    </ligand>
</feature>
<comment type="catalytic activity">
    <reaction evidence="7 8">
        <text>deamido-NAD(+) + L-glutamine + ATP + H2O = L-glutamate + AMP + diphosphate + NAD(+) + H(+)</text>
        <dbReference type="Rhea" id="RHEA:24384"/>
        <dbReference type="ChEBI" id="CHEBI:15377"/>
        <dbReference type="ChEBI" id="CHEBI:15378"/>
        <dbReference type="ChEBI" id="CHEBI:29985"/>
        <dbReference type="ChEBI" id="CHEBI:30616"/>
        <dbReference type="ChEBI" id="CHEBI:33019"/>
        <dbReference type="ChEBI" id="CHEBI:57540"/>
        <dbReference type="ChEBI" id="CHEBI:58359"/>
        <dbReference type="ChEBI" id="CHEBI:58437"/>
        <dbReference type="ChEBI" id="CHEBI:456215"/>
        <dbReference type="EC" id="6.3.5.1"/>
    </reaction>
</comment>
<keyword evidence="12" id="KW-1185">Reference proteome</keyword>
<dbReference type="GO" id="GO:0003952">
    <property type="term" value="F:NAD+ synthase (glutamine-hydrolyzing) activity"/>
    <property type="evidence" value="ECO:0007669"/>
    <property type="project" value="UniProtKB-UniRule"/>
</dbReference>
<organism evidence="11 12">
    <name type="scientific">Dethiosulfatibacter aminovorans DSM 17477</name>
    <dbReference type="NCBI Taxonomy" id="1121476"/>
    <lineage>
        <taxon>Bacteria</taxon>
        <taxon>Bacillati</taxon>
        <taxon>Bacillota</taxon>
        <taxon>Tissierellia</taxon>
        <taxon>Dethiosulfatibacter</taxon>
    </lineage>
</organism>
<dbReference type="STRING" id="1121476.SAMN02745751_01577"/>
<dbReference type="Pfam" id="PF02540">
    <property type="entry name" value="NAD_synthase"/>
    <property type="match status" value="1"/>
</dbReference>
<keyword evidence="4 7" id="KW-0547">Nucleotide-binding</keyword>
<reference evidence="11 12" key="1">
    <citation type="submission" date="2016-11" db="EMBL/GenBank/DDBJ databases">
        <authorList>
            <person name="Jaros S."/>
            <person name="Januszkiewicz K."/>
            <person name="Wedrychowicz H."/>
        </authorList>
    </citation>
    <scope>NUCLEOTIDE SEQUENCE [LARGE SCALE GENOMIC DNA]</scope>
    <source>
        <strain evidence="11 12">DSM 17477</strain>
    </source>
</reference>
<proteinExistence type="inferred from homology"/>
<dbReference type="PROSITE" id="PS50263">
    <property type="entry name" value="CN_HYDROLASE"/>
    <property type="match status" value="1"/>
</dbReference>
<dbReference type="Gene3D" id="1.10.10.1140">
    <property type="entry name" value="Glutamine-dependent NAD+ synthetase, C-terminal domain"/>
    <property type="match status" value="1"/>
</dbReference>
<dbReference type="GO" id="GO:0004359">
    <property type="term" value="F:glutaminase activity"/>
    <property type="evidence" value="ECO:0007669"/>
    <property type="project" value="InterPro"/>
</dbReference>
<dbReference type="NCBIfam" id="NF002730">
    <property type="entry name" value="PRK02628.1"/>
    <property type="match status" value="1"/>
</dbReference>
<dbReference type="OrthoDB" id="9803818at2"/>
<evidence type="ECO:0000256" key="1">
    <source>
        <dbReference type="ARBA" id="ARBA00005188"/>
    </source>
</evidence>
<dbReference type="PANTHER" id="PTHR23090">
    <property type="entry name" value="NH 3 /GLUTAMINE-DEPENDENT NAD + SYNTHETASE"/>
    <property type="match status" value="1"/>
</dbReference>
<dbReference type="InterPro" id="IPR036526">
    <property type="entry name" value="C-N_Hydrolase_sf"/>
</dbReference>
<feature type="binding site" evidence="7">
    <location>
        <position position="205"/>
    </location>
    <ligand>
        <name>L-glutamine</name>
        <dbReference type="ChEBI" id="CHEBI:58359"/>
    </ligand>
</feature>
<comment type="pathway">
    <text evidence="1 7 8">Cofactor biosynthesis; NAD(+) biosynthesis; NAD(+) from deamido-NAD(+) (L-Gln route): step 1/1.</text>
</comment>
<protein>
    <recommendedName>
        <fullName evidence="7 8">Glutamine-dependent NAD(+) synthetase</fullName>
        <ecNumber evidence="7 8">6.3.5.1</ecNumber>
    </recommendedName>
    <alternativeName>
        <fullName evidence="7 8">NAD(+) synthase [glutamine-hydrolyzing]</fullName>
    </alternativeName>
</protein>
<dbReference type="InterPro" id="IPR003010">
    <property type="entry name" value="C-N_Hydrolase"/>
</dbReference>
<gene>
    <name evidence="7" type="primary">nadE</name>
    <name evidence="11" type="ORF">SAMN02745751_01577</name>
</gene>
<dbReference type="GO" id="GO:0005524">
    <property type="term" value="F:ATP binding"/>
    <property type="evidence" value="ECO:0007669"/>
    <property type="project" value="UniProtKB-UniRule"/>
</dbReference>
<feature type="binding site" evidence="7">
    <location>
        <position position="440"/>
    </location>
    <ligand>
        <name>deamido-NAD(+)</name>
        <dbReference type="ChEBI" id="CHEBI:58437"/>
        <note>ligand shared between two neighboring subunits</note>
    </ligand>
</feature>
<comment type="similarity">
    <text evidence="2 7 8">In the C-terminal section; belongs to the NAD synthetase family.</text>
</comment>
<evidence type="ECO:0000256" key="9">
    <source>
        <dbReference type="RuleBase" id="RU003811"/>
    </source>
</evidence>
<feature type="binding site" evidence="7">
    <location>
        <position position="122"/>
    </location>
    <ligand>
        <name>L-glutamine</name>
        <dbReference type="ChEBI" id="CHEBI:58359"/>
    </ligand>
</feature>
<dbReference type="InterPro" id="IPR014445">
    <property type="entry name" value="Gln-dep_NAD_synthase"/>
</dbReference>
<feature type="binding site" evidence="7">
    <location>
        <position position="464"/>
    </location>
    <ligand>
        <name>ATP</name>
        <dbReference type="ChEBI" id="CHEBI:30616"/>
    </ligand>
</feature>
<dbReference type="SUPFAM" id="SSF52402">
    <property type="entry name" value="Adenine nucleotide alpha hydrolases-like"/>
    <property type="match status" value="1"/>
</dbReference>
<dbReference type="PANTHER" id="PTHR23090:SF9">
    <property type="entry name" value="GLUTAMINE-DEPENDENT NAD(+) SYNTHETASE"/>
    <property type="match status" value="1"/>
</dbReference>
<name>A0A1M6FXF4_9FIRM</name>
<evidence type="ECO:0000256" key="6">
    <source>
        <dbReference type="ARBA" id="ARBA00023027"/>
    </source>
</evidence>
<feature type="active site" description="Nucleophile; for glutaminase activity" evidence="7">
    <location>
        <position position="172"/>
    </location>
</feature>
<feature type="binding site" evidence="7">
    <location>
        <position position="199"/>
    </location>
    <ligand>
        <name>L-glutamine</name>
        <dbReference type="ChEBI" id="CHEBI:58359"/>
    </ligand>
</feature>
<evidence type="ECO:0000256" key="3">
    <source>
        <dbReference type="ARBA" id="ARBA00022598"/>
    </source>
</evidence>
<dbReference type="InterPro" id="IPR003694">
    <property type="entry name" value="NAD_synthase"/>
</dbReference>
<dbReference type="InterPro" id="IPR022310">
    <property type="entry name" value="NAD/GMP_synthase"/>
</dbReference>
<keyword evidence="3 7" id="KW-0436">Ligase</keyword>
<feature type="binding site" evidence="7">
    <location>
        <begin position="474"/>
        <end position="477"/>
    </location>
    <ligand>
        <name>deamido-NAD(+)</name>
        <dbReference type="ChEBI" id="CHEBI:58437"/>
        <note>ligand shared between two neighboring subunits</note>
    </ligand>
</feature>
<keyword evidence="5 7" id="KW-0067">ATP-binding</keyword>
<comment type="function">
    <text evidence="7">Catalyzes the ATP-dependent amidation of deamido-NAD to form NAD. Uses L-glutamine as a nitrogen source.</text>
</comment>
<dbReference type="HAMAP" id="MF_02090">
    <property type="entry name" value="NadE_glutamine_dep"/>
    <property type="match status" value="1"/>
</dbReference>
<dbReference type="Gene3D" id="3.60.110.10">
    <property type="entry name" value="Carbon-nitrogen hydrolase"/>
    <property type="match status" value="1"/>
</dbReference>
<feature type="domain" description="CN hydrolase" evidence="10">
    <location>
        <begin position="7"/>
        <end position="272"/>
    </location>
</feature>
<sequence>MKELNYIKICASSPKLKVADCVYNTNEIICEIGKALEEQAEVVVFPELSITGYTCGDLFFQDLLLKECEASVEKLVEYSIDKDILIVVGAPISNRGMTFNCAVLINRGRVIGIVPKTFLPNYNEFYEKRWFASGRVNMDETIDYCGMTVPFGTDLLFESEANSDLVLGLEICEDLWAPVPPSSNLSLGGAAVILNLSASNDLVGKSEYRRSLVINQSARCLAGYVYVSAGYGESSTDLVFGGHSLIAENGRLLEESDKYEMDGSRITSEIDLEIINHDRRNSSSFSDTPKQKYRRVKFYTESKACEIHRRHNSHPFVPVREEERNKRCEEIFSIQTSGLAKRIEHIGSSSMVIGISGGLDSTLALLVCVKTCDRLGLDRSMIKAVTMPGFGTTDRTYNNAVGLIESLGATFLEIPIAEACIKHFDDIGHDMSRHDITYENTQARERTQILMDLSNKFKGIVVGTGDLSELAMGWATYNGDHMSMYGVNASIPKTLVKYVVKWVAENAVEEKTREILFDVLDTPVSPELLPPDEKGGISQKTEDLIGPYELHDFFLFNTVRYGFGPEKIMKITELAFEGKYSKDTIYKWLRQFYWRFVSQQFKRSCIPDGPKVGSICLSPRGDWRMPSDASFGMWMRRMDKIREEGSYS</sequence>
<dbReference type="Proteomes" id="UP000184052">
    <property type="component" value="Unassembled WGS sequence"/>
</dbReference>
<evidence type="ECO:0000313" key="12">
    <source>
        <dbReference type="Proteomes" id="UP000184052"/>
    </source>
</evidence>
<feature type="binding site" evidence="7">
    <location>
        <position position="602"/>
    </location>
    <ligand>
        <name>deamido-NAD(+)</name>
        <dbReference type="ChEBI" id="CHEBI:58437"/>
        <note>ligand shared between two neighboring subunits</note>
    </ligand>
</feature>
<dbReference type="AlphaFoldDB" id="A0A1M6FXF4"/>
<comment type="similarity">
    <text evidence="9">Belongs to the NAD synthetase family.</text>
</comment>
<evidence type="ECO:0000256" key="2">
    <source>
        <dbReference type="ARBA" id="ARBA00007145"/>
    </source>
</evidence>
<dbReference type="EMBL" id="FQZL01000009">
    <property type="protein sequence ID" value="SHJ02408.1"/>
    <property type="molecule type" value="Genomic_DNA"/>
</dbReference>
<dbReference type="UniPathway" id="UPA00253">
    <property type="reaction ID" value="UER00334"/>
</dbReference>
<evidence type="ECO:0000256" key="5">
    <source>
        <dbReference type="ARBA" id="ARBA00022840"/>
    </source>
</evidence>
<evidence type="ECO:0000313" key="11">
    <source>
        <dbReference type="EMBL" id="SHJ02408.1"/>
    </source>
</evidence>
<evidence type="ECO:0000256" key="8">
    <source>
        <dbReference type="PIRNR" id="PIRNR006630"/>
    </source>
</evidence>
<dbReference type="PIRSF" id="PIRSF006630">
    <property type="entry name" value="NADS_GAT"/>
    <property type="match status" value="1"/>
</dbReference>
<keyword evidence="6 7" id="KW-0520">NAD</keyword>
<dbReference type="EC" id="6.3.5.1" evidence="7 8"/>
<dbReference type="SUPFAM" id="SSF56317">
    <property type="entry name" value="Carbon-nitrogen hydrolase"/>
    <property type="match status" value="1"/>
</dbReference>
<dbReference type="Gene3D" id="3.40.50.620">
    <property type="entry name" value="HUPs"/>
    <property type="match status" value="1"/>
</dbReference>
<dbReference type="Pfam" id="PF00795">
    <property type="entry name" value="CN_hydrolase"/>
    <property type="match status" value="1"/>
</dbReference>
<accession>A0A1M6FXF4</accession>
<dbReference type="CDD" id="cd07570">
    <property type="entry name" value="GAT_Gln-NAD-synth"/>
    <property type="match status" value="1"/>
</dbReference>
<dbReference type="InterPro" id="IPR041856">
    <property type="entry name" value="NAD+_synth_C"/>
</dbReference>
<dbReference type="NCBIfam" id="TIGR00552">
    <property type="entry name" value="nadE"/>
    <property type="match status" value="1"/>
</dbReference>
<evidence type="ECO:0000259" key="10">
    <source>
        <dbReference type="PROSITE" id="PS50263"/>
    </source>
</evidence>
<feature type="active site" description="Proton acceptor; for glutaminase activity" evidence="7">
    <location>
        <position position="47"/>
    </location>
</feature>
<evidence type="ECO:0000256" key="7">
    <source>
        <dbReference type="HAMAP-Rule" id="MF_02090"/>
    </source>
</evidence>
<feature type="active site" description="For glutaminase activity" evidence="7">
    <location>
        <position position="116"/>
    </location>
</feature>